<evidence type="ECO:0000313" key="9">
    <source>
        <dbReference type="Proteomes" id="UP001382727"/>
    </source>
</evidence>
<accession>A0ABZ2MFP4</accession>
<keyword evidence="3" id="KW-0479">Metal-binding</keyword>
<organism evidence="8 9">
    <name type="scientific">Janibacter alittae</name>
    <dbReference type="NCBI Taxonomy" id="3115209"/>
    <lineage>
        <taxon>Bacteria</taxon>
        <taxon>Bacillati</taxon>
        <taxon>Actinomycetota</taxon>
        <taxon>Actinomycetes</taxon>
        <taxon>Micrococcales</taxon>
        <taxon>Intrasporangiaceae</taxon>
        <taxon>Janibacter</taxon>
    </lineage>
</organism>
<dbReference type="PANTHER" id="PTHR12318">
    <property type="entry name" value="TESTOSTERONE-REGULATED PROTEIN RP2"/>
    <property type="match status" value="1"/>
</dbReference>
<evidence type="ECO:0000256" key="4">
    <source>
        <dbReference type="ARBA" id="ARBA00022801"/>
    </source>
</evidence>
<dbReference type="InterPro" id="IPR015797">
    <property type="entry name" value="NUDIX_hydrolase-like_dom_sf"/>
</dbReference>
<evidence type="ECO:0000259" key="7">
    <source>
        <dbReference type="PROSITE" id="PS51462"/>
    </source>
</evidence>
<evidence type="ECO:0000256" key="2">
    <source>
        <dbReference type="ARBA" id="ARBA00001946"/>
    </source>
</evidence>
<evidence type="ECO:0000256" key="6">
    <source>
        <dbReference type="ARBA" id="ARBA00023211"/>
    </source>
</evidence>
<dbReference type="Gene3D" id="3.90.79.10">
    <property type="entry name" value="Nucleoside Triphosphate Pyrophosphohydrolase"/>
    <property type="match status" value="1"/>
</dbReference>
<dbReference type="EMBL" id="CP144913">
    <property type="protein sequence ID" value="WXB75896.1"/>
    <property type="molecule type" value="Genomic_DNA"/>
</dbReference>
<comment type="cofactor">
    <cofactor evidence="2">
        <name>Mg(2+)</name>
        <dbReference type="ChEBI" id="CHEBI:18420"/>
    </cofactor>
</comment>
<gene>
    <name evidence="8" type="ORF">V1351_13215</name>
</gene>
<sequence length="277" mass="30140">MAERDFLLDVDAQRTLAVAGSSRAPAEPVTPRLASTVMLLRDDEGPLEVFMLRRVAQMEFAASMHVFPGGGADQRDAQDELPWAGPAVEEWAELLGTDEAVARMLVAAAVREVFEETGVLLASPADAEDGLPHLDLDDARELRRALVAREIGFGQVLLDRQLVLRSDLLRYRAHWVTPVVEPRRYDTRFFVAAVPAGQDPDGDTSEADQSGWTRPQALLDAFADGEAMLMPPTIVCLEQLADVSTVRTALEQDLPIASVTPEFVISDAGPAMRASLP</sequence>
<proteinExistence type="predicted"/>
<keyword evidence="4 8" id="KW-0378">Hydrolase</keyword>
<dbReference type="Proteomes" id="UP001382727">
    <property type="component" value="Chromosome"/>
</dbReference>
<evidence type="ECO:0000313" key="8">
    <source>
        <dbReference type="EMBL" id="WXB75896.1"/>
    </source>
</evidence>
<keyword evidence="5" id="KW-0460">Magnesium</keyword>
<keyword evidence="6" id="KW-0464">Manganese</keyword>
<dbReference type="InterPro" id="IPR000086">
    <property type="entry name" value="NUDIX_hydrolase_dom"/>
</dbReference>
<comment type="cofactor">
    <cofactor evidence="1">
        <name>Mn(2+)</name>
        <dbReference type="ChEBI" id="CHEBI:29035"/>
    </cofactor>
</comment>
<dbReference type="CDD" id="cd18870">
    <property type="entry name" value="NUDIX_AcylCoAdiphos_Nudt19"/>
    <property type="match status" value="1"/>
</dbReference>
<dbReference type="GO" id="GO:0016787">
    <property type="term" value="F:hydrolase activity"/>
    <property type="evidence" value="ECO:0007669"/>
    <property type="project" value="UniProtKB-KW"/>
</dbReference>
<keyword evidence="9" id="KW-1185">Reference proteome</keyword>
<dbReference type="PANTHER" id="PTHR12318:SF0">
    <property type="entry name" value="ACYL-COENZYME A DIPHOSPHATASE NUDT19"/>
    <property type="match status" value="1"/>
</dbReference>
<dbReference type="RefSeq" id="WP_338748666.1">
    <property type="nucleotide sequence ID" value="NZ_CP144913.1"/>
</dbReference>
<evidence type="ECO:0000256" key="5">
    <source>
        <dbReference type="ARBA" id="ARBA00022842"/>
    </source>
</evidence>
<feature type="domain" description="Nudix hydrolase" evidence="7">
    <location>
        <begin position="30"/>
        <end position="235"/>
    </location>
</feature>
<dbReference type="InterPro" id="IPR039121">
    <property type="entry name" value="NUDT19"/>
</dbReference>
<evidence type="ECO:0000256" key="1">
    <source>
        <dbReference type="ARBA" id="ARBA00001936"/>
    </source>
</evidence>
<dbReference type="PROSITE" id="PS51462">
    <property type="entry name" value="NUDIX"/>
    <property type="match status" value="1"/>
</dbReference>
<evidence type="ECO:0000256" key="3">
    <source>
        <dbReference type="ARBA" id="ARBA00022723"/>
    </source>
</evidence>
<name>A0ABZ2MFP4_9MICO</name>
<reference evidence="8 9" key="1">
    <citation type="submission" date="2024-02" db="EMBL/GenBank/DDBJ databases">
        <title>Janibacter sp. nov., isolated from gut of marine sandworm.</title>
        <authorList>
            <person name="Kim B."/>
            <person name="Jun M.O."/>
            <person name="Shin N.-R."/>
        </authorList>
    </citation>
    <scope>NUCLEOTIDE SEQUENCE [LARGE SCALE GENOMIC DNA]</scope>
    <source>
        <strain evidence="8 9">A1S7</strain>
    </source>
</reference>
<protein>
    <submittedName>
        <fullName evidence="8">NUDIX hydrolase</fullName>
    </submittedName>
</protein>
<dbReference type="SUPFAM" id="SSF55811">
    <property type="entry name" value="Nudix"/>
    <property type="match status" value="1"/>
</dbReference>